<gene>
    <name evidence="4" type="ORF">SteCoe_28099</name>
</gene>
<evidence type="ECO:0000256" key="1">
    <source>
        <dbReference type="SAM" id="MobiDB-lite"/>
    </source>
</evidence>
<evidence type="ECO:0000256" key="3">
    <source>
        <dbReference type="SAM" id="SignalP"/>
    </source>
</evidence>
<evidence type="ECO:0000256" key="2">
    <source>
        <dbReference type="SAM" id="Phobius"/>
    </source>
</evidence>
<feature type="transmembrane region" description="Helical" evidence="2">
    <location>
        <begin position="569"/>
        <end position="593"/>
    </location>
</feature>
<feature type="signal peptide" evidence="3">
    <location>
        <begin position="1"/>
        <end position="17"/>
    </location>
</feature>
<accession>A0A1R2B928</accession>
<dbReference type="AlphaFoldDB" id="A0A1R2B928"/>
<protein>
    <submittedName>
        <fullName evidence="4">Uncharacterized protein</fullName>
    </submittedName>
</protein>
<dbReference type="Proteomes" id="UP000187209">
    <property type="component" value="Unassembled WGS sequence"/>
</dbReference>
<feature type="region of interest" description="Disordered" evidence="1">
    <location>
        <begin position="717"/>
        <end position="745"/>
    </location>
</feature>
<dbReference type="EMBL" id="MPUH01000835">
    <property type="protein sequence ID" value="OMJ73257.1"/>
    <property type="molecule type" value="Genomic_DNA"/>
</dbReference>
<keyword evidence="2" id="KW-0472">Membrane</keyword>
<evidence type="ECO:0000313" key="5">
    <source>
        <dbReference type="Proteomes" id="UP000187209"/>
    </source>
</evidence>
<reference evidence="4 5" key="1">
    <citation type="submission" date="2016-11" db="EMBL/GenBank/DDBJ databases">
        <title>The macronuclear genome of Stentor coeruleus: a giant cell with tiny introns.</title>
        <authorList>
            <person name="Slabodnick M."/>
            <person name="Ruby J.G."/>
            <person name="Reiff S.B."/>
            <person name="Swart E.C."/>
            <person name="Gosai S."/>
            <person name="Prabakaran S."/>
            <person name="Witkowska E."/>
            <person name="Larue G.E."/>
            <person name="Fisher S."/>
            <person name="Freeman R.M."/>
            <person name="Gunawardena J."/>
            <person name="Chu W."/>
            <person name="Stover N.A."/>
            <person name="Gregory B.D."/>
            <person name="Nowacki M."/>
            <person name="Derisi J."/>
            <person name="Roy S.W."/>
            <person name="Marshall W.F."/>
            <person name="Sood P."/>
        </authorList>
    </citation>
    <scope>NUCLEOTIDE SEQUENCE [LARGE SCALE GENOMIC DNA]</scope>
    <source>
        <strain evidence="4">WM001</strain>
    </source>
</reference>
<feature type="transmembrane region" description="Helical" evidence="2">
    <location>
        <begin position="647"/>
        <end position="674"/>
    </location>
</feature>
<keyword evidence="5" id="KW-1185">Reference proteome</keyword>
<evidence type="ECO:0000313" key="4">
    <source>
        <dbReference type="EMBL" id="OMJ73257.1"/>
    </source>
</evidence>
<comment type="caution">
    <text evidence="4">The sequence shown here is derived from an EMBL/GenBank/DDBJ whole genome shotgun (WGS) entry which is preliminary data.</text>
</comment>
<name>A0A1R2B928_9CILI</name>
<keyword evidence="3" id="KW-0732">Signal</keyword>
<proteinExistence type="predicted"/>
<organism evidence="4 5">
    <name type="scientific">Stentor coeruleus</name>
    <dbReference type="NCBI Taxonomy" id="5963"/>
    <lineage>
        <taxon>Eukaryota</taxon>
        <taxon>Sar</taxon>
        <taxon>Alveolata</taxon>
        <taxon>Ciliophora</taxon>
        <taxon>Postciliodesmatophora</taxon>
        <taxon>Heterotrichea</taxon>
        <taxon>Heterotrichida</taxon>
        <taxon>Stentoridae</taxon>
        <taxon>Stentor</taxon>
    </lineage>
</organism>
<sequence>MLYRVIVLLTLSNLVLGMLQLVEYPQNTIYVGDSINIKLTSTETEELTLKPSQQGVLEGNLKIECNSGITVEFNDLKFNETGSYAIFIQGTISSQISFFVTVEDSIQQIYVVAPTGFASLISDFITIYAKDTKGNPWPNNDNIKLTTDDKSFEELNQKLDNGQTTFSVSFITDGTKTLNVITPETTKTFYVAVGPRILKYIAPIQPSYSSDSVISVLLQVYDTKGAIPLTDQDYSINLELVCTSSCSSNVIAELYSDEPIPQPIIQKSAGGQTYFGPFRIISSGKFYLKASCNELPSAFSTEFFVVNKYKDMTFSLSTDKITANFNFDLTIKLIGQDGFPSTTSSTIFIKDSSGSLEGEVELIAKQGFCITTLWFNAYGDKVLAMSSLLSDDIFEEPISVASNTIVIEDIPEIDIPTTTRESFILNITIMDSEKKFIENAHGPHKIEFSLDPDGELDGTQRSAITNNGSFLISDLIPKDSGDFYLVITLDGNYKYTYSDVEFSIESASCFPGSGPISCMSVLIFLSIILSVVFAFVDKNVKKFPSTKFVPFLIHTLTSLFYKQPKKRRLLLCLTIFTSELIMLTIIGGIYAYYDSPTERYNKVFEDYYGRLLYKGATGWALAQAGIIPIFFLTFYSIGNKNIVKANIAVCVIMIFLCFGAIVGMTVKYCIGYSIYWTANFLIFILFDVLVMQPIYTIICYYLMTKDIRDKLYGLEKDSGDESAAPNDAAPKDEKGLTNGNPDRDE</sequence>
<feature type="transmembrane region" description="Helical" evidence="2">
    <location>
        <begin position="514"/>
        <end position="536"/>
    </location>
</feature>
<feature type="chain" id="PRO_5012164283" evidence="3">
    <location>
        <begin position="18"/>
        <end position="745"/>
    </location>
</feature>
<feature type="transmembrane region" description="Helical" evidence="2">
    <location>
        <begin position="680"/>
        <end position="703"/>
    </location>
</feature>
<keyword evidence="2" id="KW-0812">Transmembrane</keyword>
<feature type="transmembrane region" description="Helical" evidence="2">
    <location>
        <begin position="613"/>
        <end position="635"/>
    </location>
</feature>
<keyword evidence="2" id="KW-1133">Transmembrane helix</keyword>